<protein>
    <submittedName>
        <fullName evidence="1">Uncharacterized protein</fullName>
    </submittedName>
</protein>
<dbReference type="Proteomes" id="UP000024635">
    <property type="component" value="Unassembled WGS sequence"/>
</dbReference>
<evidence type="ECO:0000313" key="2">
    <source>
        <dbReference type="Proteomes" id="UP000024635"/>
    </source>
</evidence>
<reference evidence="2" key="1">
    <citation type="journal article" date="2015" name="Nat. Genet.">
        <title>The genome and transcriptome of the zoonotic hookworm Ancylostoma ceylanicum identify infection-specific gene families.</title>
        <authorList>
            <person name="Schwarz E.M."/>
            <person name="Hu Y."/>
            <person name="Antoshechkin I."/>
            <person name="Miller M.M."/>
            <person name="Sternberg P.W."/>
            <person name="Aroian R.V."/>
        </authorList>
    </citation>
    <scope>NUCLEOTIDE SEQUENCE</scope>
    <source>
        <strain evidence="2">HY135</strain>
    </source>
</reference>
<sequence>MCVADVTQDQLIKDSLWGRKARKLSEGKDVASEMRSTNLVAPPLCSVSSPAQTSSASLPSSPFLQTQIFDIHS</sequence>
<organism evidence="1 2">
    <name type="scientific">Ancylostoma ceylanicum</name>
    <dbReference type="NCBI Taxonomy" id="53326"/>
    <lineage>
        <taxon>Eukaryota</taxon>
        <taxon>Metazoa</taxon>
        <taxon>Ecdysozoa</taxon>
        <taxon>Nematoda</taxon>
        <taxon>Chromadorea</taxon>
        <taxon>Rhabditida</taxon>
        <taxon>Rhabditina</taxon>
        <taxon>Rhabditomorpha</taxon>
        <taxon>Strongyloidea</taxon>
        <taxon>Ancylostomatidae</taxon>
        <taxon>Ancylostomatinae</taxon>
        <taxon>Ancylostoma</taxon>
    </lineage>
</organism>
<name>A0A016TMN5_9BILA</name>
<comment type="caution">
    <text evidence="1">The sequence shown here is derived from an EMBL/GenBank/DDBJ whole genome shotgun (WGS) entry which is preliminary data.</text>
</comment>
<accession>A0A016TMN5</accession>
<evidence type="ECO:0000313" key="1">
    <source>
        <dbReference type="EMBL" id="EYC04249.1"/>
    </source>
</evidence>
<proteinExistence type="predicted"/>
<gene>
    <name evidence="1" type="primary">Acey_s0089.g2308</name>
    <name evidence="1" type="ORF">Y032_0089g2308</name>
</gene>
<keyword evidence="2" id="KW-1185">Reference proteome</keyword>
<dbReference type="AlphaFoldDB" id="A0A016TMN5"/>
<dbReference type="EMBL" id="JARK01001425">
    <property type="protein sequence ID" value="EYC04249.1"/>
    <property type="molecule type" value="Genomic_DNA"/>
</dbReference>